<protein>
    <submittedName>
        <fullName evidence="1">Uncharacterized protein</fullName>
    </submittedName>
</protein>
<dbReference type="AlphaFoldDB" id="Q0G427"/>
<proteinExistence type="predicted"/>
<comment type="caution">
    <text evidence="1">The sequence shown here is derived from an EMBL/GenBank/DDBJ whole genome shotgun (WGS) entry which is preliminary data.</text>
</comment>
<keyword evidence="2" id="KW-1185">Reference proteome</keyword>
<reference evidence="1 2" key="1">
    <citation type="journal article" date="2010" name="J. Bacteriol.">
        <title>Genome sequence of Fulvimarina pelagi HTCC2506T, a Mn(II)-oxidizing alphaproteobacterium possessing an aerobic anoxygenic photosynthetic gene cluster and Xanthorhodopsin.</title>
        <authorList>
            <person name="Kang I."/>
            <person name="Oh H.M."/>
            <person name="Lim S.I."/>
            <person name="Ferriera S."/>
            <person name="Giovannoni S.J."/>
            <person name="Cho J.C."/>
        </authorList>
    </citation>
    <scope>NUCLEOTIDE SEQUENCE [LARGE SCALE GENOMIC DNA]</scope>
    <source>
        <strain evidence="1 2">HTCC2506</strain>
    </source>
</reference>
<gene>
    <name evidence="1" type="ORF">FP2506_14514</name>
</gene>
<dbReference type="Proteomes" id="UP000004310">
    <property type="component" value="Unassembled WGS sequence"/>
</dbReference>
<dbReference type="EMBL" id="AATP01000002">
    <property type="protein sequence ID" value="EAU41654.1"/>
    <property type="molecule type" value="Genomic_DNA"/>
</dbReference>
<dbReference type="HOGENOM" id="CLU_2368776_0_0_5"/>
<name>Q0G427_9HYPH</name>
<evidence type="ECO:0000313" key="1">
    <source>
        <dbReference type="EMBL" id="EAU41654.1"/>
    </source>
</evidence>
<evidence type="ECO:0000313" key="2">
    <source>
        <dbReference type="Proteomes" id="UP000004310"/>
    </source>
</evidence>
<sequence length="95" mass="10497">MTGRTTDINEGYFGTSIAGVCDIVNKFGESRIARSADEHTRCWTIKISCYCFMEELGLISRFCPKSQCSQQWANLMVPGAIFFAISGGESPSHFS</sequence>
<organism evidence="1 2">
    <name type="scientific">Fulvimarina pelagi HTCC2506</name>
    <dbReference type="NCBI Taxonomy" id="314231"/>
    <lineage>
        <taxon>Bacteria</taxon>
        <taxon>Pseudomonadati</taxon>
        <taxon>Pseudomonadota</taxon>
        <taxon>Alphaproteobacteria</taxon>
        <taxon>Hyphomicrobiales</taxon>
        <taxon>Aurantimonadaceae</taxon>
        <taxon>Fulvimarina</taxon>
    </lineage>
</organism>
<accession>Q0G427</accession>